<evidence type="ECO:0000259" key="1">
    <source>
        <dbReference type="Pfam" id="PF14905"/>
    </source>
</evidence>
<sequence length="59" mass="6740">IDFGLKKKALKDKAEIIVSATDILNTFEIEKEITGDGFNLHSVNYNETQVITLSFKYKF</sequence>
<protein>
    <recommendedName>
        <fullName evidence="1">Outer membrane protein beta-barrel domain-containing protein</fullName>
    </recommendedName>
</protein>
<comment type="caution">
    <text evidence="2">The sequence shown here is derived from an EMBL/GenBank/DDBJ whole genome shotgun (WGS) entry which is preliminary data.</text>
</comment>
<dbReference type="InterPro" id="IPR041700">
    <property type="entry name" value="OMP_b-brl_3"/>
</dbReference>
<feature type="non-terminal residue" evidence="2">
    <location>
        <position position="1"/>
    </location>
</feature>
<dbReference type="EMBL" id="BARW01034065">
    <property type="protein sequence ID" value="GAJ03251.1"/>
    <property type="molecule type" value="Genomic_DNA"/>
</dbReference>
<name>X1UTN7_9ZZZZ</name>
<dbReference type="AlphaFoldDB" id="X1UTN7"/>
<evidence type="ECO:0000313" key="2">
    <source>
        <dbReference type="EMBL" id="GAJ03251.1"/>
    </source>
</evidence>
<gene>
    <name evidence="2" type="ORF">S12H4_53496</name>
</gene>
<feature type="domain" description="Outer membrane protein beta-barrel" evidence="1">
    <location>
        <begin position="1"/>
        <end position="57"/>
    </location>
</feature>
<reference evidence="2" key="1">
    <citation type="journal article" date="2014" name="Front. Microbiol.">
        <title>High frequency of phylogenetically diverse reductive dehalogenase-homologous genes in deep subseafloor sedimentary metagenomes.</title>
        <authorList>
            <person name="Kawai M."/>
            <person name="Futagami T."/>
            <person name="Toyoda A."/>
            <person name="Takaki Y."/>
            <person name="Nishi S."/>
            <person name="Hori S."/>
            <person name="Arai W."/>
            <person name="Tsubouchi T."/>
            <person name="Morono Y."/>
            <person name="Uchiyama I."/>
            <person name="Ito T."/>
            <person name="Fujiyama A."/>
            <person name="Inagaki F."/>
            <person name="Takami H."/>
        </authorList>
    </citation>
    <scope>NUCLEOTIDE SEQUENCE</scope>
    <source>
        <strain evidence="2">Expedition CK06-06</strain>
    </source>
</reference>
<dbReference type="Pfam" id="PF14905">
    <property type="entry name" value="OMP_b-brl_3"/>
    <property type="match status" value="1"/>
</dbReference>
<organism evidence="2">
    <name type="scientific">marine sediment metagenome</name>
    <dbReference type="NCBI Taxonomy" id="412755"/>
    <lineage>
        <taxon>unclassified sequences</taxon>
        <taxon>metagenomes</taxon>
        <taxon>ecological metagenomes</taxon>
    </lineage>
</organism>
<accession>X1UTN7</accession>
<proteinExistence type="predicted"/>